<accession>A0ABU6S4Y0</accession>
<organism evidence="1 2">
    <name type="scientific">Stylosanthes scabra</name>
    <dbReference type="NCBI Taxonomy" id="79078"/>
    <lineage>
        <taxon>Eukaryota</taxon>
        <taxon>Viridiplantae</taxon>
        <taxon>Streptophyta</taxon>
        <taxon>Embryophyta</taxon>
        <taxon>Tracheophyta</taxon>
        <taxon>Spermatophyta</taxon>
        <taxon>Magnoliopsida</taxon>
        <taxon>eudicotyledons</taxon>
        <taxon>Gunneridae</taxon>
        <taxon>Pentapetalae</taxon>
        <taxon>rosids</taxon>
        <taxon>fabids</taxon>
        <taxon>Fabales</taxon>
        <taxon>Fabaceae</taxon>
        <taxon>Papilionoideae</taxon>
        <taxon>50 kb inversion clade</taxon>
        <taxon>dalbergioids sensu lato</taxon>
        <taxon>Dalbergieae</taxon>
        <taxon>Pterocarpus clade</taxon>
        <taxon>Stylosanthes</taxon>
    </lineage>
</organism>
<keyword evidence="2" id="KW-1185">Reference proteome</keyword>
<evidence type="ECO:0000313" key="1">
    <source>
        <dbReference type="EMBL" id="MED6131219.1"/>
    </source>
</evidence>
<reference evidence="1 2" key="1">
    <citation type="journal article" date="2023" name="Plants (Basel)">
        <title>Bridging the Gap: Combining Genomics and Transcriptomics Approaches to Understand Stylosanthes scabra, an Orphan Legume from the Brazilian Caatinga.</title>
        <authorList>
            <person name="Ferreira-Neto J.R.C."/>
            <person name="da Silva M.D."/>
            <person name="Binneck E."/>
            <person name="de Melo N.F."/>
            <person name="da Silva R.H."/>
            <person name="de Melo A.L.T.M."/>
            <person name="Pandolfi V."/>
            <person name="Bustamante F.O."/>
            <person name="Brasileiro-Vidal A.C."/>
            <person name="Benko-Iseppon A.M."/>
        </authorList>
    </citation>
    <scope>NUCLEOTIDE SEQUENCE [LARGE SCALE GENOMIC DNA]</scope>
    <source>
        <tissue evidence="1">Leaves</tissue>
    </source>
</reference>
<name>A0ABU6S4Y0_9FABA</name>
<comment type="caution">
    <text evidence="1">The sequence shown here is derived from an EMBL/GenBank/DDBJ whole genome shotgun (WGS) entry which is preliminary data.</text>
</comment>
<sequence>MAWCKKSFFQFATTNEEITPSQLHPNSWVIVCCFELVSNYLHLPVSECAFFFLFKLTVPNSMSGQDYLSLRAHPSRKIFTLRILTRIPRSFMLKFKLPRVFIPSS</sequence>
<dbReference type="EMBL" id="JASCZI010060432">
    <property type="protein sequence ID" value="MED6131219.1"/>
    <property type="molecule type" value="Genomic_DNA"/>
</dbReference>
<proteinExistence type="predicted"/>
<dbReference type="Proteomes" id="UP001341840">
    <property type="component" value="Unassembled WGS sequence"/>
</dbReference>
<gene>
    <name evidence="1" type="ORF">PIB30_007908</name>
</gene>
<protein>
    <submittedName>
        <fullName evidence="1">Uncharacterized protein</fullName>
    </submittedName>
</protein>
<evidence type="ECO:0000313" key="2">
    <source>
        <dbReference type="Proteomes" id="UP001341840"/>
    </source>
</evidence>